<dbReference type="PANTHER" id="PTHR22946">
    <property type="entry name" value="DIENELACTONE HYDROLASE DOMAIN-CONTAINING PROTEIN-RELATED"/>
    <property type="match status" value="1"/>
</dbReference>
<dbReference type="Gene3D" id="3.40.50.1820">
    <property type="entry name" value="alpha/beta hydrolase"/>
    <property type="match status" value="1"/>
</dbReference>
<protein>
    <submittedName>
        <fullName evidence="2">Prolyl oligopeptidase family protein</fullName>
    </submittedName>
</protein>
<accession>A0ABN0MZD3</accession>
<dbReference type="SUPFAM" id="SSF53474">
    <property type="entry name" value="alpha/beta-Hydrolases"/>
    <property type="match status" value="1"/>
</dbReference>
<dbReference type="Pfam" id="PF12146">
    <property type="entry name" value="Hydrolase_4"/>
    <property type="match status" value="1"/>
</dbReference>
<reference evidence="2 3" key="1">
    <citation type="submission" date="2013-07" db="EMBL/GenBank/DDBJ databases">
        <title>Isolation of a new Chlamydia species from the feral Sacred Ibis (Threskiornis aethiopicus): Chlamydia ibidis.</title>
        <authorList>
            <person name="Vorimore F."/>
            <person name="Hsia R.-C."/>
            <person name="Huot-Creasy H."/>
            <person name="Bastian S."/>
            <person name="Deruyter L."/>
            <person name="Passet A."/>
            <person name="Sachse K."/>
            <person name="Bavoil P."/>
            <person name="Myers G."/>
            <person name="Laroucau K."/>
        </authorList>
    </citation>
    <scope>NUCLEOTIDE SEQUENCE [LARGE SCALE GENOMIC DNA]</scope>
    <source>
        <strain evidence="2 3">10-1398/6</strain>
    </source>
</reference>
<gene>
    <name evidence="2" type="ORF">H359_0665</name>
</gene>
<dbReference type="PANTHER" id="PTHR22946:SF0">
    <property type="entry name" value="DIENELACTONE HYDROLASE DOMAIN-CONTAINING PROTEIN"/>
    <property type="match status" value="1"/>
</dbReference>
<evidence type="ECO:0000313" key="2">
    <source>
        <dbReference type="EMBL" id="EQM62673.1"/>
    </source>
</evidence>
<dbReference type="InterPro" id="IPR050261">
    <property type="entry name" value="FrsA_esterase"/>
</dbReference>
<dbReference type="RefSeq" id="WP_020370217.1">
    <property type="nucleotide sequence ID" value="NZ_APJW01000002.1"/>
</dbReference>
<evidence type="ECO:0000313" key="3">
    <source>
        <dbReference type="Proteomes" id="UP000016064"/>
    </source>
</evidence>
<keyword evidence="3" id="KW-1185">Reference proteome</keyword>
<sequence length="270" mass="30059">MEAVCSKHERRTILKINTLNNITTFGVLHTPLTRSSSYPLVIILHGLASDKVGSLRSHVRISEMLTKQGIASLRVDLPGHGDSEGQLFDFAFDQYTSSVLDIINYAYNLPNIDTGKIGIFGSSLGGTLALLNMPALPYIKALAVWAPTIRGSLWLQENANTANSRISQNTATEQIFYSGIPLNKTFCSQFIEMDIIKEIKLFSQSLSILYMQGLNDPVVSVQHQKIFSDAMKARRLLLDIHNYSEIGHSFAQFPTVFSDLISWITHQLNV</sequence>
<dbReference type="Proteomes" id="UP000016064">
    <property type="component" value="Unassembled WGS sequence"/>
</dbReference>
<comment type="caution">
    <text evidence="2">The sequence shown here is derived from an EMBL/GenBank/DDBJ whole genome shotgun (WGS) entry which is preliminary data.</text>
</comment>
<organism evidence="2 3">
    <name type="scientific">Chlamydia ibidis 10-1398/6</name>
    <dbReference type="NCBI Taxonomy" id="1046581"/>
    <lineage>
        <taxon>Bacteria</taxon>
        <taxon>Pseudomonadati</taxon>
        <taxon>Chlamydiota</taxon>
        <taxon>Chlamydiia</taxon>
        <taxon>Chlamydiales</taxon>
        <taxon>Chlamydiaceae</taxon>
        <taxon>Chlamydia/Chlamydophila group</taxon>
        <taxon>Chlamydia</taxon>
    </lineage>
</organism>
<proteinExistence type="predicted"/>
<feature type="domain" description="Serine aminopeptidase S33" evidence="1">
    <location>
        <begin position="40"/>
        <end position="153"/>
    </location>
</feature>
<dbReference type="InterPro" id="IPR029058">
    <property type="entry name" value="AB_hydrolase_fold"/>
</dbReference>
<dbReference type="InterPro" id="IPR022742">
    <property type="entry name" value="Hydrolase_4"/>
</dbReference>
<name>A0ABN0MZD3_9CHLA</name>
<dbReference type="EMBL" id="APJW01000002">
    <property type="protein sequence ID" value="EQM62673.1"/>
    <property type="molecule type" value="Genomic_DNA"/>
</dbReference>
<evidence type="ECO:0000259" key="1">
    <source>
        <dbReference type="Pfam" id="PF12146"/>
    </source>
</evidence>